<evidence type="ECO:0000313" key="10">
    <source>
        <dbReference type="EMBL" id="PRZ44248.1"/>
    </source>
</evidence>
<dbReference type="AlphaFoldDB" id="A0A2T1A7D4"/>
<dbReference type="RefSeq" id="WP_106347279.1">
    <property type="nucleotide sequence ID" value="NZ_PVUE01000001.1"/>
</dbReference>
<dbReference type="InterPro" id="IPR013786">
    <property type="entry name" value="AcylCoA_DH/ox_N"/>
</dbReference>
<dbReference type="GO" id="GO:0005886">
    <property type="term" value="C:plasma membrane"/>
    <property type="evidence" value="ECO:0007669"/>
    <property type="project" value="TreeGrafter"/>
</dbReference>
<dbReference type="PANTHER" id="PTHR43292">
    <property type="entry name" value="ACYL-COA DEHYDROGENASE"/>
    <property type="match status" value="1"/>
</dbReference>
<dbReference type="Gene3D" id="1.20.140.10">
    <property type="entry name" value="Butyryl-CoA Dehydrogenase, subunit A, domain 3"/>
    <property type="match status" value="1"/>
</dbReference>
<evidence type="ECO:0000259" key="7">
    <source>
        <dbReference type="Pfam" id="PF00441"/>
    </source>
</evidence>
<sequence>MQNRVISRPPVPPTEVAVNAGPEVARFRQEFREWLKQHAPADLRGVAWPVSEHSPHRQRLLEWGNVLAEAGYMCVAWPTEYGGRGLSPTEIAVMNEEFDSANVPRVTRGRAETTVGPAIIAHGSPEQKAYFLPRIISGEHVYSQGFSEPNSGSDLASLRTSGFVEGDELVINGQKVWTSGYYEATMMFVLVRTDPDSSRHSGISYVLVPVKDNGPGTGVEFRPIRQLTGKSGFAETFFEDARVPLFNVIGQLNDGWRVTVTTLGHERGNRATTAHVGYARDFWALVEQLRSRGDLSNPVVREKLAWAWTQIETMRFSGLQLLATLAAGQDASSRAENGSSTKIRWSEYARRFGEIALDLIGPDGLTSGNSNPGRLGHWQESFLSSRSGTIWGGTAEVQRNIIAERVLGMPKENRGQGR</sequence>
<dbReference type="Pfam" id="PF00441">
    <property type="entry name" value="Acyl-CoA_dh_1"/>
    <property type="match status" value="1"/>
</dbReference>
<dbReference type="EMBL" id="PVUE01000001">
    <property type="protein sequence ID" value="PRZ44248.1"/>
    <property type="molecule type" value="Genomic_DNA"/>
</dbReference>
<evidence type="ECO:0000256" key="4">
    <source>
        <dbReference type="ARBA" id="ARBA00022827"/>
    </source>
</evidence>
<evidence type="ECO:0008006" key="12">
    <source>
        <dbReference type="Google" id="ProtNLM"/>
    </source>
</evidence>
<dbReference type="Gene3D" id="1.10.540.10">
    <property type="entry name" value="Acyl-CoA dehydrogenase/oxidase, N-terminal domain"/>
    <property type="match status" value="1"/>
</dbReference>
<dbReference type="GO" id="GO:0050660">
    <property type="term" value="F:flavin adenine dinucleotide binding"/>
    <property type="evidence" value="ECO:0007669"/>
    <property type="project" value="InterPro"/>
</dbReference>
<dbReference type="Gene3D" id="2.40.110.10">
    <property type="entry name" value="Butyryl-CoA Dehydrogenase, subunit A, domain 2"/>
    <property type="match status" value="1"/>
</dbReference>
<comment type="caution">
    <text evidence="10">The sequence shown here is derived from an EMBL/GenBank/DDBJ whole genome shotgun (WGS) entry which is preliminary data.</text>
</comment>
<dbReference type="GO" id="GO:0016627">
    <property type="term" value="F:oxidoreductase activity, acting on the CH-CH group of donors"/>
    <property type="evidence" value="ECO:0007669"/>
    <property type="project" value="InterPro"/>
</dbReference>
<dbReference type="OrthoDB" id="3964153at2"/>
<dbReference type="InterPro" id="IPR052161">
    <property type="entry name" value="Mycobact_Acyl-CoA_DH"/>
</dbReference>
<keyword evidence="4 6" id="KW-0274">FAD</keyword>
<dbReference type="InterPro" id="IPR009100">
    <property type="entry name" value="AcylCoA_DH/oxidase_NM_dom_sf"/>
</dbReference>
<dbReference type="PANTHER" id="PTHR43292:SF3">
    <property type="entry name" value="ACYL-COA DEHYDROGENASE FADE29"/>
    <property type="match status" value="1"/>
</dbReference>
<evidence type="ECO:0000256" key="5">
    <source>
        <dbReference type="ARBA" id="ARBA00023002"/>
    </source>
</evidence>
<dbReference type="InterPro" id="IPR009075">
    <property type="entry name" value="AcylCo_DH/oxidase_C"/>
</dbReference>
<accession>A0A2T1A7D4</accession>
<reference evidence="10 11" key="1">
    <citation type="submission" date="2018-03" db="EMBL/GenBank/DDBJ databases">
        <title>Genomic Encyclopedia of Archaeal and Bacterial Type Strains, Phase II (KMG-II): from individual species to whole genera.</title>
        <authorList>
            <person name="Goeker M."/>
        </authorList>
    </citation>
    <scope>NUCLEOTIDE SEQUENCE [LARGE SCALE GENOMIC DNA]</scope>
    <source>
        <strain evidence="10 11">DSM 100065</strain>
    </source>
</reference>
<dbReference type="SUPFAM" id="SSF47203">
    <property type="entry name" value="Acyl-CoA dehydrogenase C-terminal domain-like"/>
    <property type="match status" value="1"/>
</dbReference>
<dbReference type="SUPFAM" id="SSF56645">
    <property type="entry name" value="Acyl-CoA dehydrogenase NM domain-like"/>
    <property type="match status" value="1"/>
</dbReference>
<protein>
    <recommendedName>
        <fullName evidence="12">Alkylation response protein AidB-like acyl-CoA dehydrogenase</fullName>
    </recommendedName>
</protein>
<feature type="domain" description="Acyl-CoA dehydrogenase/oxidase C-terminal" evidence="7">
    <location>
        <begin position="253"/>
        <end position="407"/>
    </location>
</feature>
<keyword evidence="3 6" id="KW-0285">Flavoprotein</keyword>
<comment type="cofactor">
    <cofactor evidence="1 6">
        <name>FAD</name>
        <dbReference type="ChEBI" id="CHEBI:57692"/>
    </cofactor>
</comment>
<feature type="domain" description="Acyl-CoA dehydrogenase/oxidase N-terminal" evidence="9">
    <location>
        <begin position="24"/>
        <end position="139"/>
    </location>
</feature>
<evidence type="ECO:0000256" key="6">
    <source>
        <dbReference type="RuleBase" id="RU362125"/>
    </source>
</evidence>
<dbReference type="InterPro" id="IPR037069">
    <property type="entry name" value="AcylCoA_DH/ox_N_sf"/>
</dbReference>
<name>A0A2T1A7D4_9ACTN</name>
<keyword evidence="5 6" id="KW-0560">Oxidoreductase</keyword>
<gene>
    <name evidence="10" type="ORF">CLV47_101373</name>
</gene>
<evidence type="ECO:0000256" key="2">
    <source>
        <dbReference type="ARBA" id="ARBA00009347"/>
    </source>
</evidence>
<dbReference type="Pfam" id="PF02770">
    <property type="entry name" value="Acyl-CoA_dh_M"/>
    <property type="match status" value="1"/>
</dbReference>
<dbReference type="Pfam" id="PF02771">
    <property type="entry name" value="Acyl-CoA_dh_N"/>
    <property type="match status" value="1"/>
</dbReference>
<evidence type="ECO:0000259" key="9">
    <source>
        <dbReference type="Pfam" id="PF02771"/>
    </source>
</evidence>
<dbReference type="InterPro" id="IPR006091">
    <property type="entry name" value="Acyl-CoA_Oxase/DH_mid-dom"/>
</dbReference>
<evidence type="ECO:0000256" key="3">
    <source>
        <dbReference type="ARBA" id="ARBA00022630"/>
    </source>
</evidence>
<feature type="domain" description="Acyl-CoA oxidase/dehydrogenase middle" evidence="8">
    <location>
        <begin position="145"/>
        <end position="240"/>
    </location>
</feature>
<keyword evidence="11" id="KW-1185">Reference proteome</keyword>
<dbReference type="InterPro" id="IPR036250">
    <property type="entry name" value="AcylCo_DH-like_C"/>
</dbReference>
<proteinExistence type="inferred from homology"/>
<dbReference type="Proteomes" id="UP000237752">
    <property type="component" value="Unassembled WGS sequence"/>
</dbReference>
<dbReference type="InterPro" id="IPR046373">
    <property type="entry name" value="Acyl-CoA_Oxase/DH_mid-dom_sf"/>
</dbReference>
<evidence type="ECO:0000256" key="1">
    <source>
        <dbReference type="ARBA" id="ARBA00001974"/>
    </source>
</evidence>
<comment type="similarity">
    <text evidence="2 6">Belongs to the acyl-CoA dehydrogenase family.</text>
</comment>
<evidence type="ECO:0000259" key="8">
    <source>
        <dbReference type="Pfam" id="PF02770"/>
    </source>
</evidence>
<organism evidence="10 11">
    <name type="scientific">Antricoccus suffuscus</name>
    <dbReference type="NCBI Taxonomy" id="1629062"/>
    <lineage>
        <taxon>Bacteria</taxon>
        <taxon>Bacillati</taxon>
        <taxon>Actinomycetota</taxon>
        <taxon>Actinomycetes</taxon>
        <taxon>Geodermatophilales</taxon>
        <taxon>Antricoccaceae</taxon>
        <taxon>Antricoccus</taxon>
    </lineage>
</organism>
<evidence type="ECO:0000313" key="11">
    <source>
        <dbReference type="Proteomes" id="UP000237752"/>
    </source>
</evidence>